<comment type="cofactor">
    <cofactor evidence="17">
        <name>Mg(2+)</name>
        <dbReference type="ChEBI" id="CHEBI:18420"/>
    </cofactor>
</comment>
<dbReference type="Gene3D" id="3.40.50.10260">
    <property type="entry name" value="YjeF N-terminal domain"/>
    <property type="match status" value="1"/>
</dbReference>
<dbReference type="EMBL" id="CP000300">
    <property type="protein sequence ID" value="ABE52763.1"/>
    <property type="molecule type" value="Genomic_DNA"/>
</dbReference>
<evidence type="ECO:0000313" key="23">
    <source>
        <dbReference type="Proteomes" id="UP000001979"/>
    </source>
</evidence>
<comment type="cofactor">
    <cofactor evidence="18 19">
        <name>K(+)</name>
        <dbReference type="ChEBI" id="CHEBI:29103"/>
    </cofactor>
    <text evidence="18 19">Binds 1 potassium ion per subunit.</text>
</comment>
<keyword evidence="11 18" id="KW-0413">Isomerase</keyword>
<keyword evidence="9 18" id="KW-0630">Potassium</keyword>
<evidence type="ECO:0000256" key="2">
    <source>
        <dbReference type="ARBA" id="ARBA00000909"/>
    </source>
</evidence>
<dbReference type="OrthoDB" id="15148at2157"/>
<dbReference type="Pfam" id="PF01256">
    <property type="entry name" value="Carb_kinase"/>
    <property type="match status" value="1"/>
</dbReference>
<dbReference type="STRING" id="259564.Mbur_1880"/>
<dbReference type="Gene3D" id="3.40.1190.20">
    <property type="match status" value="1"/>
</dbReference>
<comment type="similarity">
    <text evidence="4 19">In the C-terminal section; belongs to the NnrD/CARKD family.</text>
</comment>
<comment type="similarity">
    <text evidence="3 19">In the N-terminal section; belongs to the NnrE/AIBP family.</text>
</comment>
<dbReference type="GO" id="GO:0046496">
    <property type="term" value="P:nicotinamide nucleotide metabolic process"/>
    <property type="evidence" value="ECO:0007669"/>
    <property type="project" value="UniProtKB-UniRule"/>
</dbReference>
<evidence type="ECO:0000256" key="16">
    <source>
        <dbReference type="ARBA" id="ARBA00049209"/>
    </source>
</evidence>
<dbReference type="SUPFAM" id="SSF64153">
    <property type="entry name" value="YjeF N-terminal domain-like"/>
    <property type="match status" value="1"/>
</dbReference>
<accession>Q12UW3</accession>
<keyword evidence="12 17" id="KW-0456">Lyase</keyword>
<dbReference type="EC" id="4.2.1.136" evidence="19"/>
<evidence type="ECO:0000256" key="4">
    <source>
        <dbReference type="ARBA" id="ARBA00009524"/>
    </source>
</evidence>
<evidence type="ECO:0000256" key="14">
    <source>
        <dbReference type="ARBA" id="ARBA00025153"/>
    </source>
</evidence>
<feature type="binding site" evidence="18">
    <location>
        <position position="129"/>
    </location>
    <ligand>
        <name>K(+)</name>
        <dbReference type="ChEBI" id="CHEBI:29103"/>
    </ligand>
</feature>
<dbReference type="HAMAP" id="MF_01966">
    <property type="entry name" value="NADHX_epimerase"/>
    <property type="match status" value="1"/>
</dbReference>
<evidence type="ECO:0000256" key="13">
    <source>
        <dbReference type="ARBA" id="ARBA00023268"/>
    </source>
</evidence>
<dbReference type="GO" id="GO:0110051">
    <property type="term" value="P:metabolite repair"/>
    <property type="evidence" value="ECO:0007669"/>
    <property type="project" value="TreeGrafter"/>
</dbReference>
<dbReference type="InterPro" id="IPR000631">
    <property type="entry name" value="CARKD"/>
</dbReference>
<proteinExistence type="inferred from homology"/>
<comment type="caution">
    <text evidence="17">Lacks conserved residue(s) required for the propagation of feature annotation.</text>
</comment>
<comment type="similarity">
    <text evidence="18">Belongs to the NnrE/AIBP family.</text>
</comment>
<feature type="binding site" evidence="17">
    <location>
        <position position="254"/>
    </location>
    <ligand>
        <name>(6S)-NADPHX</name>
        <dbReference type="ChEBI" id="CHEBI:64076"/>
    </ligand>
</feature>
<keyword evidence="6 17" id="KW-0547">Nucleotide-binding</keyword>
<comment type="function">
    <text evidence="14 19">Bifunctional enzyme that catalyzes the epimerization of the S- and R-forms of NAD(P)HX and the dehydration of the S-form of NAD(P)HX at the expense of ADP, which is converted to AMP. This allows the repair of both epimers of NAD(P)HX, a damaged form of NAD(P)H that is a result of enzymatic or heat-dependent hydration.</text>
</comment>
<keyword evidence="5 18" id="KW-0479">Metal-binding</keyword>
<keyword evidence="8 17" id="KW-0521">NADP</keyword>
<keyword evidence="23" id="KW-1185">Reference proteome</keyword>
<name>Q12UW3_METBU</name>
<evidence type="ECO:0000256" key="1">
    <source>
        <dbReference type="ARBA" id="ARBA00000013"/>
    </source>
</evidence>
<evidence type="ECO:0000256" key="3">
    <source>
        <dbReference type="ARBA" id="ARBA00006001"/>
    </source>
</evidence>
<feature type="binding site" evidence="18">
    <location>
        <position position="165"/>
    </location>
    <ligand>
        <name>K(+)</name>
        <dbReference type="ChEBI" id="CHEBI:29103"/>
    </ligand>
</feature>
<comment type="catalytic activity">
    <reaction evidence="16 17 19">
        <text>(6S)-NADPHX + ADP = AMP + phosphate + NADPH + H(+)</text>
        <dbReference type="Rhea" id="RHEA:32235"/>
        <dbReference type="ChEBI" id="CHEBI:15378"/>
        <dbReference type="ChEBI" id="CHEBI:43474"/>
        <dbReference type="ChEBI" id="CHEBI:57783"/>
        <dbReference type="ChEBI" id="CHEBI:64076"/>
        <dbReference type="ChEBI" id="CHEBI:456215"/>
        <dbReference type="ChEBI" id="CHEBI:456216"/>
        <dbReference type="EC" id="4.2.1.136"/>
    </reaction>
</comment>
<comment type="function">
    <text evidence="18">Catalyzes the epimerization of the S- and R-forms of NAD(P)HX, a damaged form of NAD(P)H that is a result of enzymatic or heat-dependent hydration. This is a prerequisite for the S-specific NAD(P)H-hydrate dehydratase to allow the repair of both epimers of NAD(P)HX.</text>
</comment>
<dbReference type="HAMAP" id="MF_01965">
    <property type="entry name" value="NADHX_dehydratase"/>
    <property type="match status" value="1"/>
</dbReference>
<dbReference type="PANTHER" id="PTHR12592">
    <property type="entry name" value="ATP-DEPENDENT (S)-NAD(P)H-HYDRATE DEHYDRATASE FAMILY MEMBER"/>
    <property type="match status" value="1"/>
</dbReference>
<evidence type="ECO:0000256" key="10">
    <source>
        <dbReference type="ARBA" id="ARBA00023027"/>
    </source>
</evidence>
<dbReference type="AlphaFoldDB" id="Q12UW3"/>
<reference evidence="23" key="1">
    <citation type="journal article" date="2009" name="ISME J.">
        <title>The genome sequence of the psychrophilic archaeon, Methanococcoides burtonii: the role of genome evolution in cold adaptation.</title>
        <authorList>
            <person name="Allen M.A."/>
            <person name="Lauro F.M."/>
            <person name="Williams T.J."/>
            <person name="Burg D."/>
            <person name="Siddiqui K.S."/>
            <person name="De Francisci D."/>
            <person name="Chong K.W."/>
            <person name="Pilak O."/>
            <person name="Chew H.H."/>
            <person name="De Maere M.Z."/>
            <person name="Ting L."/>
            <person name="Katrib M."/>
            <person name="Ng C."/>
            <person name="Sowers K.R."/>
            <person name="Galperin M.Y."/>
            <person name="Anderson I.J."/>
            <person name="Ivanova N."/>
            <person name="Dalin E."/>
            <person name="Martinez M."/>
            <person name="Lapidus A."/>
            <person name="Hauser L."/>
            <person name="Land M."/>
            <person name="Thomas T."/>
            <person name="Cavicchioli R."/>
        </authorList>
    </citation>
    <scope>NUCLEOTIDE SEQUENCE [LARGE SCALE GENOMIC DNA]</scope>
    <source>
        <strain evidence="23">DSM 6242 / NBRC 107633 / OCM 468 / ACE-M</strain>
    </source>
</reference>
<dbReference type="GO" id="GO:0005524">
    <property type="term" value="F:ATP binding"/>
    <property type="evidence" value="ECO:0007669"/>
    <property type="project" value="UniProtKB-UniRule"/>
</dbReference>
<evidence type="ECO:0000259" key="21">
    <source>
        <dbReference type="PROSITE" id="PS51385"/>
    </source>
</evidence>
<dbReference type="InterPro" id="IPR004443">
    <property type="entry name" value="YjeF_N_dom"/>
</dbReference>
<dbReference type="Pfam" id="PF03853">
    <property type="entry name" value="YjeF_N"/>
    <property type="match status" value="1"/>
</dbReference>
<dbReference type="PROSITE" id="PS51383">
    <property type="entry name" value="YJEF_C_3"/>
    <property type="match status" value="1"/>
</dbReference>
<evidence type="ECO:0000256" key="9">
    <source>
        <dbReference type="ARBA" id="ARBA00022958"/>
    </source>
</evidence>
<protein>
    <recommendedName>
        <fullName evidence="19">Bifunctional NAD(P)H-hydrate repair enzyme</fullName>
    </recommendedName>
    <alternativeName>
        <fullName evidence="19">Nicotinamide nucleotide repair protein</fullName>
    </alternativeName>
    <domain>
        <recommendedName>
            <fullName evidence="19">ADP-dependent (S)-NAD(P)H-hydrate dehydratase</fullName>
            <ecNumber evidence="19">4.2.1.136</ecNumber>
        </recommendedName>
        <alternativeName>
            <fullName evidence="19">ADP-dependent NAD(P)HX dehydratase</fullName>
        </alternativeName>
    </domain>
    <domain>
        <recommendedName>
            <fullName evidence="19">NAD(P)H-hydrate epimerase</fullName>
            <ecNumber evidence="19">5.1.99.6</ecNumber>
        </recommendedName>
    </domain>
</protein>
<evidence type="ECO:0000256" key="12">
    <source>
        <dbReference type="ARBA" id="ARBA00023239"/>
    </source>
</evidence>
<keyword evidence="10 17" id="KW-0520">NAD</keyword>
<dbReference type="InterPro" id="IPR030677">
    <property type="entry name" value="Nnr"/>
</dbReference>
<dbReference type="NCBIfam" id="TIGR00197">
    <property type="entry name" value="yjeF_nterm"/>
    <property type="match status" value="1"/>
</dbReference>
<comment type="catalytic activity">
    <reaction evidence="15 17 19">
        <text>(6S)-NADHX + ADP = AMP + phosphate + NADH + H(+)</text>
        <dbReference type="Rhea" id="RHEA:32223"/>
        <dbReference type="ChEBI" id="CHEBI:15378"/>
        <dbReference type="ChEBI" id="CHEBI:43474"/>
        <dbReference type="ChEBI" id="CHEBI:57945"/>
        <dbReference type="ChEBI" id="CHEBI:64074"/>
        <dbReference type="ChEBI" id="CHEBI:456215"/>
        <dbReference type="ChEBI" id="CHEBI:456216"/>
        <dbReference type="EC" id="4.2.1.136"/>
    </reaction>
</comment>
<dbReference type="GeneID" id="3997672"/>
<evidence type="ECO:0000256" key="18">
    <source>
        <dbReference type="HAMAP-Rule" id="MF_01966"/>
    </source>
</evidence>
<feature type="binding site" evidence="18">
    <location>
        <begin position="133"/>
        <end position="139"/>
    </location>
    <ligand>
        <name>(6S)-NADPHX</name>
        <dbReference type="ChEBI" id="CHEBI:64076"/>
    </ligand>
</feature>
<evidence type="ECO:0000256" key="7">
    <source>
        <dbReference type="ARBA" id="ARBA00022840"/>
    </source>
</evidence>
<dbReference type="InterPro" id="IPR029056">
    <property type="entry name" value="Ribokinase-like"/>
</dbReference>
<dbReference type="InterPro" id="IPR036652">
    <property type="entry name" value="YjeF_N_dom_sf"/>
</dbReference>
<dbReference type="EC" id="5.1.99.6" evidence="19"/>
<feature type="binding site" evidence="17">
    <location>
        <position position="425"/>
    </location>
    <ligand>
        <name>AMP</name>
        <dbReference type="ChEBI" id="CHEBI:456215"/>
    </ligand>
</feature>
<feature type="binding site" evidence="18">
    <location>
        <position position="56"/>
    </location>
    <ligand>
        <name>K(+)</name>
        <dbReference type="ChEBI" id="CHEBI:29103"/>
    </ligand>
</feature>
<feature type="binding site" evidence="18">
    <location>
        <position position="162"/>
    </location>
    <ligand>
        <name>(6S)-NADPHX</name>
        <dbReference type="ChEBI" id="CHEBI:64076"/>
    </ligand>
</feature>
<keyword evidence="7 17" id="KW-0067">ATP-binding</keyword>
<feature type="binding site" evidence="17">
    <location>
        <position position="368"/>
    </location>
    <ligand>
        <name>(6S)-NADPHX</name>
        <dbReference type="ChEBI" id="CHEBI:64076"/>
    </ligand>
</feature>
<dbReference type="SUPFAM" id="SSF53613">
    <property type="entry name" value="Ribokinase-like"/>
    <property type="match status" value="1"/>
</dbReference>
<dbReference type="PROSITE" id="PS51385">
    <property type="entry name" value="YJEF_N"/>
    <property type="match status" value="1"/>
</dbReference>
<evidence type="ECO:0000256" key="19">
    <source>
        <dbReference type="PIRNR" id="PIRNR017184"/>
    </source>
</evidence>
<comment type="function">
    <text evidence="17">Catalyzes the dehydration of the S-form of NAD(P)HX at the expense of ADP, which is converted to AMP. Together with NAD(P)HX epimerase, which catalyzes the epimerization of the S- and R-forms, the enzyme allows the repair of both epimers of NAD(P)HX, a damaged form of NAD(P)H that is a result of enzymatic or heat-dependent hydration.</text>
</comment>
<comment type="subunit">
    <text evidence="17">Homotetramer.</text>
</comment>
<comment type="catalytic activity">
    <reaction evidence="1 18 19">
        <text>(6R)-NADHX = (6S)-NADHX</text>
        <dbReference type="Rhea" id="RHEA:32215"/>
        <dbReference type="ChEBI" id="CHEBI:64074"/>
        <dbReference type="ChEBI" id="CHEBI:64075"/>
        <dbReference type="EC" id="5.1.99.6"/>
    </reaction>
</comment>
<dbReference type="RefSeq" id="WP_011499906.1">
    <property type="nucleotide sequence ID" value="NC_007955.1"/>
</dbReference>
<keyword evidence="13" id="KW-0511">Multifunctional enzyme</keyword>
<dbReference type="PANTHER" id="PTHR12592:SF0">
    <property type="entry name" value="ATP-DEPENDENT (S)-NAD(P)H-HYDRATE DEHYDRATASE"/>
    <property type="match status" value="1"/>
</dbReference>
<sequence length="481" mass="50608">MKGIKSSRMKAIDENCEHLGLKGLQLMENAGAAIAHEVRERVQKGNVLIVAGRGNNGGDAFVAARHLAYDPAITINIALIGSASQIRSEDAINNYGLLEHCRINALIEITDPQKLKEMGWLDNADIIVDALLGTGITGKLKETEATIIDLINDSNVPVIAVDVPSGFDPDGGEFERSVRADVTLTFHRMKKGLVSGHAKEYTSEVKVINIGVCEDAEKYVGEGDINAFRTRHGDSHKGQHGKILIIGGGPYSGAPALTAMAALRAGADIVTVAAPANVADIIASFSPNIIVKALSSNILCKEDMGTITKLIESHDVVVIGMGLGRAEQTKDTVSKIIPLCTKVVADADALYGIDLPVPKGIEMIITPHAGEYNALGGNGKEDTLEFSKRNNVTILLKGREDHISNGKRIAINRNGNPGMTVGGTGDVLAGIAGALFATACKMDAACGAAYINGAAGDLAFERMGSGLLATDIIDMITEVMK</sequence>
<gene>
    <name evidence="17" type="primary">nnrD</name>
    <name evidence="18" type="synonym">nnrE</name>
    <name evidence="22" type="ordered locus">Mbur_1880</name>
</gene>
<feature type="domain" description="YjeF N-terminal" evidence="21">
    <location>
        <begin position="9"/>
        <end position="218"/>
    </location>
</feature>
<evidence type="ECO:0000256" key="11">
    <source>
        <dbReference type="ARBA" id="ARBA00023235"/>
    </source>
</evidence>
<dbReference type="GO" id="GO:0046872">
    <property type="term" value="F:metal ion binding"/>
    <property type="evidence" value="ECO:0007669"/>
    <property type="project" value="UniProtKB-UniRule"/>
</dbReference>
<dbReference type="CDD" id="cd01171">
    <property type="entry name" value="YXKO-related"/>
    <property type="match status" value="1"/>
</dbReference>
<dbReference type="NCBIfam" id="TIGR00196">
    <property type="entry name" value="yjeF_cterm"/>
    <property type="match status" value="1"/>
</dbReference>
<dbReference type="GO" id="GO:0052856">
    <property type="term" value="F:NAD(P)HX epimerase activity"/>
    <property type="evidence" value="ECO:0007669"/>
    <property type="project" value="UniProtKB-UniRule"/>
</dbReference>
<dbReference type="Proteomes" id="UP000001979">
    <property type="component" value="Chromosome"/>
</dbReference>
<evidence type="ECO:0000256" key="15">
    <source>
        <dbReference type="ARBA" id="ARBA00048238"/>
    </source>
</evidence>
<comment type="similarity">
    <text evidence="17">Belongs to the NnrD/CARKD family.</text>
</comment>
<comment type="catalytic activity">
    <reaction evidence="2 18 19">
        <text>(6R)-NADPHX = (6S)-NADPHX</text>
        <dbReference type="Rhea" id="RHEA:32227"/>
        <dbReference type="ChEBI" id="CHEBI:64076"/>
        <dbReference type="ChEBI" id="CHEBI:64077"/>
        <dbReference type="EC" id="5.1.99.6"/>
    </reaction>
</comment>
<organism evidence="22 23">
    <name type="scientific">Methanococcoides burtonii (strain DSM 6242 / NBRC 107633 / OCM 468 / ACE-M)</name>
    <dbReference type="NCBI Taxonomy" id="259564"/>
    <lineage>
        <taxon>Archaea</taxon>
        <taxon>Methanobacteriati</taxon>
        <taxon>Methanobacteriota</taxon>
        <taxon>Stenosarchaea group</taxon>
        <taxon>Methanomicrobia</taxon>
        <taxon>Methanosarcinales</taxon>
        <taxon>Methanosarcinaceae</taxon>
        <taxon>Methanococcoides</taxon>
    </lineage>
</organism>
<evidence type="ECO:0000256" key="6">
    <source>
        <dbReference type="ARBA" id="ARBA00022741"/>
    </source>
</evidence>
<feature type="binding site" evidence="18">
    <location>
        <begin position="55"/>
        <end position="59"/>
    </location>
    <ligand>
        <name>(6S)-NADPHX</name>
        <dbReference type="ChEBI" id="CHEBI:64076"/>
    </ligand>
</feature>
<dbReference type="KEGG" id="mbu:Mbur_1880"/>
<feature type="binding site" evidence="17">
    <location>
        <position position="426"/>
    </location>
    <ligand>
        <name>(6S)-NADPHX</name>
        <dbReference type="ChEBI" id="CHEBI:64076"/>
    </ligand>
</feature>
<dbReference type="GO" id="GO:0052855">
    <property type="term" value="F:ADP-dependent NAD(P)H-hydrate dehydratase activity"/>
    <property type="evidence" value="ECO:0007669"/>
    <property type="project" value="UniProtKB-UniRule"/>
</dbReference>
<feature type="binding site" evidence="17">
    <location>
        <position position="322"/>
    </location>
    <ligand>
        <name>(6S)-NADPHX</name>
        <dbReference type="ChEBI" id="CHEBI:64076"/>
    </ligand>
</feature>
<evidence type="ECO:0000256" key="17">
    <source>
        <dbReference type="HAMAP-Rule" id="MF_01965"/>
    </source>
</evidence>
<dbReference type="HOGENOM" id="CLU_024853_4_1_2"/>
<dbReference type="PIRSF" id="PIRSF017184">
    <property type="entry name" value="Nnr"/>
    <property type="match status" value="1"/>
</dbReference>
<evidence type="ECO:0000313" key="22">
    <source>
        <dbReference type="EMBL" id="ABE52763.1"/>
    </source>
</evidence>
<evidence type="ECO:0000256" key="5">
    <source>
        <dbReference type="ARBA" id="ARBA00022723"/>
    </source>
</evidence>
<feature type="domain" description="YjeF C-terminal" evidence="20">
    <location>
        <begin position="220"/>
        <end position="481"/>
    </location>
</feature>
<evidence type="ECO:0000259" key="20">
    <source>
        <dbReference type="PROSITE" id="PS51383"/>
    </source>
</evidence>
<evidence type="ECO:0000256" key="8">
    <source>
        <dbReference type="ARBA" id="ARBA00022857"/>
    </source>
</evidence>